<dbReference type="Proteomes" id="UP000326757">
    <property type="component" value="Unassembled WGS sequence"/>
</dbReference>
<sequence length="122" mass="14385">MDKYIFNTGDYPPIHLSLIFVCQNLLFAPIHYKERKEVVGIFHLKNRVAESKKKAPKVRRSIHHQKYSQELNCFHSTMSILLLLSNIVDSYHWLYSNVLFPFFAIPAVRRAPTFEMVLKADY</sequence>
<name>A0A5N6KLM6_MONLA</name>
<protein>
    <submittedName>
        <fullName evidence="1">Uncharacterized protein</fullName>
    </submittedName>
</protein>
<comment type="caution">
    <text evidence="1">The sequence shown here is derived from an EMBL/GenBank/DDBJ whole genome shotgun (WGS) entry which is preliminary data.</text>
</comment>
<gene>
    <name evidence="1" type="ORF">EYC80_004087</name>
</gene>
<proteinExistence type="predicted"/>
<accession>A0A5N6KLM6</accession>
<evidence type="ECO:0000313" key="2">
    <source>
        <dbReference type="Proteomes" id="UP000326757"/>
    </source>
</evidence>
<dbReference type="AlphaFoldDB" id="A0A5N6KLM6"/>
<reference evidence="1 2" key="1">
    <citation type="submission" date="2019-06" db="EMBL/GenBank/DDBJ databases">
        <title>Genome Sequence of the Brown Rot Fungal Pathogen Monilinia laxa.</title>
        <authorList>
            <person name="De Miccolis Angelini R.M."/>
            <person name="Landi L."/>
            <person name="Abate D."/>
            <person name="Pollastro S."/>
            <person name="Romanazzi G."/>
            <person name="Faretra F."/>
        </authorList>
    </citation>
    <scope>NUCLEOTIDE SEQUENCE [LARGE SCALE GENOMIC DNA]</scope>
    <source>
        <strain evidence="1 2">Mlax316</strain>
    </source>
</reference>
<keyword evidence="2" id="KW-1185">Reference proteome</keyword>
<evidence type="ECO:0000313" key="1">
    <source>
        <dbReference type="EMBL" id="KAB8304730.1"/>
    </source>
</evidence>
<dbReference type="EMBL" id="VIGI01000001">
    <property type="protein sequence ID" value="KAB8304730.1"/>
    <property type="molecule type" value="Genomic_DNA"/>
</dbReference>
<organism evidence="1 2">
    <name type="scientific">Monilinia laxa</name>
    <name type="common">Brown rot fungus</name>
    <name type="synonym">Sclerotinia laxa</name>
    <dbReference type="NCBI Taxonomy" id="61186"/>
    <lineage>
        <taxon>Eukaryota</taxon>
        <taxon>Fungi</taxon>
        <taxon>Dikarya</taxon>
        <taxon>Ascomycota</taxon>
        <taxon>Pezizomycotina</taxon>
        <taxon>Leotiomycetes</taxon>
        <taxon>Helotiales</taxon>
        <taxon>Sclerotiniaceae</taxon>
        <taxon>Monilinia</taxon>
    </lineage>
</organism>